<sequence length="125" mass="14864">MSNILAKDFYENCYRITHNDSLTPIYSYYCYNIRNEENLIKAIQFCENSSIGSKIINPSELIKKNNEAIIHINPTKKVLIDFFNKSNKWTTYAFTKHQAKLDKKEIEDIVIKHYYLLEHIIDKKL</sequence>
<evidence type="ECO:0000313" key="1">
    <source>
        <dbReference type="EMBL" id="ARF08195.1"/>
    </source>
</evidence>
<organism evidence="1">
    <name type="scientific">Catovirus CTV1</name>
    <dbReference type="NCBI Taxonomy" id="1977631"/>
    <lineage>
        <taxon>Viruses</taxon>
        <taxon>Varidnaviria</taxon>
        <taxon>Bamfordvirae</taxon>
        <taxon>Nucleocytoviricota</taxon>
        <taxon>Megaviricetes</taxon>
        <taxon>Imitervirales</taxon>
        <taxon>Mimiviridae</taxon>
        <taxon>Klosneuvirinae</taxon>
        <taxon>Catovirus</taxon>
    </lineage>
</organism>
<accession>A0A1V0S907</accession>
<gene>
    <name evidence="1" type="ORF">Catovirus_1_245</name>
</gene>
<reference evidence="1" key="1">
    <citation type="journal article" date="2017" name="Science">
        <title>Giant viruses with an expanded complement of translation system components.</title>
        <authorList>
            <person name="Schulz F."/>
            <person name="Yutin N."/>
            <person name="Ivanova N.N."/>
            <person name="Ortega D.R."/>
            <person name="Lee T.K."/>
            <person name="Vierheilig J."/>
            <person name="Daims H."/>
            <person name="Horn M."/>
            <person name="Wagner M."/>
            <person name="Jensen G.J."/>
            <person name="Kyrpides N.C."/>
            <person name="Koonin E.V."/>
            <person name="Woyke T."/>
        </authorList>
    </citation>
    <scope>NUCLEOTIDE SEQUENCE</scope>
    <source>
        <strain evidence="1">CTV1</strain>
    </source>
</reference>
<dbReference type="EMBL" id="KY684083">
    <property type="protein sequence ID" value="ARF08195.1"/>
    <property type="molecule type" value="Genomic_DNA"/>
</dbReference>
<protein>
    <submittedName>
        <fullName evidence="1">Uncharacterized protein</fullName>
    </submittedName>
</protein>
<proteinExistence type="predicted"/>
<name>A0A1V0S907_9VIRU</name>